<protein>
    <submittedName>
        <fullName evidence="1">Uncharacterized protein</fullName>
    </submittedName>
</protein>
<evidence type="ECO:0000313" key="1">
    <source>
        <dbReference type="EMBL" id="MXO90330.1"/>
    </source>
</evidence>
<accession>A0A844ZT82</accession>
<organism evidence="1 2">
    <name type="scientific">Pontixanthobacter aquaemixtae</name>
    <dbReference type="NCBI Taxonomy" id="1958940"/>
    <lineage>
        <taxon>Bacteria</taxon>
        <taxon>Pseudomonadati</taxon>
        <taxon>Pseudomonadota</taxon>
        <taxon>Alphaproteobacteria</taxon>
        <taxon>Sphingomonadales</taxon>
        <taxon>Erythrobacteraceae</taxon>
        <taxon>Pontixanthobacter</taxon>
    </lineage>
</organism>
<reference evidence="1 2" key="1">
    <citation type="submission" date="2019-12" db="EMBL/GenBank/DDBJ databases">
        <title>Genomic-based taxomic classification of the family Erythrobacteraceae.</title>
        <authorList>
            <person name="Xu L."/>
        </authorList>
    </citation>
    <scope>NUCLEOTIDE SEQUENCE [LARGE SCALE GENOMIC DNA]</scope>
    <source>
        <strain evidence="1 2">KCTC 52763</strain>
    </source>
</reference>
<dbReference type="RefSeq" id="WP_160603803.1">
    <property type="nucleotide sequence ID" value="NZ_WTYX01000001.1"/>
</dbReference>
<sequence>MNQSADIPVEGILRDELAHGDAVLGTVAPIIGHLVASPDNSLFSDEIVAQVRGMASHVAAQMLFAQAKEAGEDDILGFIRSQAEDLIAHLLGNTQFLAHCHSLAVERNLALSLQQRSTIDPVLSPLTQAMIASDDGAVSSTAMAVLAAQARFIQQQGRMELPLKELPGDLFHAAVLTWRTHAGEGLDEITALAEMKLRADYDEGASRLGLLSRLVSGMSSGAMAALSVSHAGVAIFLTALALGSNQDREIAVLSTNDRQVGRLALSLRAAGLKPKEVEEQFLYIHPEIALPEGFDMLRRDRAAEILAASGGMAAG</sequence>
<dbReference type="OrthoDB" id="7390251at2"/>
<evidence type="ECO:0000313" key="2">
    <source>
        <dbReference type="Proteomes" id="UP000442714"/>
    </source>
</evidence>
<comment type="caution">
    <text evidence="1">The sequence shown here is derived from an EMBL/GenBank/DDBJ whole genome shotgun (WGS) entry which is preliminary data.</text>
</comment>
<dbReference type="Proteomes" id="UP000442714">
    <property type="component" value="Unassembled WGS sequence"/>
</dbReference>
<dbReference type="AlphaFoldDB" id="A0A844ZT82"/>
<name>A0A844ZT82_9SPHN</name>
<dbReference type="EMBL" id="WTYX01000001">
    <property type="protein sequence ID" value="MXO90330.1"/>
    <property type="molecule type" value="Genomic_DNA"/>
</dbReference>
<gene>
    <name evidence="1" type="ORF">GRI41_05825</name>
</gene>
<proteinExistence type="predicted"/>
<keyword evidence="2" id="KW-1185">Reference proteome</keyword>